<name>A0A1V4K048_PATFA</name>
<proteinExistence type="predicted"/>
<gene>
    <name evidence="1" type="ORF">AV530_000089</name>
</gene>
<sequence>MVMQFDAGLGFNCLLKYSVIIIKLCSRIGKSKMEEAVESFSELSNTLVQVDELVTAFSGAQGSHTRQLCCLKSVQH</sequence>
<dbReference type="EMBL" id="LSYS01005240">
    <property type="protein sequence ID" value="OPJ77784.1"/>
    <property type="molecule type" value="Genomic_DNA"/>
</dbReference>
<accession>A0A1V4K048</accession>
<protein>
    <submittedName>
        <fullName evidence="1">Uncharacterized protein</fullName>
    </submittedName>
</protein>
<evidence type="ECO:0000313" key="1">
    <source>
        <dbReference type="EMBL" id="OPJ77784.1"/>
    </source>
</evidence>
<dbReference type="AlphaFoldDB" id="A0A1V4K048"/>
<comment type="caution">
    <text evidence="1">The sequence shown here is derived from an EMBL/GenBank/DDBJ whole genome shotgun (WGS) entry which is preliminary data.</text>
</comment>
<dbReference type="Proteomes" id="UP000190648">
    <property type="component" value="Unassembled WGS sequence"/>
</dbReference>
<reference evidence="1 2" key="1">
    <citation type="submission" date="2016-02" db="EMBL/GenBank/DDBJ databases">
        <title>Band-tailed pigeon sequencing and assembly.</title>
        <authorList>
            <person name="Soares A.E."/>
            <person name="Novak B.J."/>
            <person name="Rice E.S."/>
            <person name="O'Connell B."/>
            <person name="Chang D."/>
            <person name="Weber S."/>
            <person name="Shapiro B."/>
        </authorList>
    </citation>
    <scope>NUCLEOTIDE SEQUENCE [LARGE SCALE GENOMIC DNA]</scope>
    <source>
        <strain evidence="1">BTP2013</strain>
        <tissue evidence="1">Blood</tissue>
    </source>
</reference>
<evidence type="ECO:0000313" key="2">
    <source>
        <dbReference type="Proteomes" id="UP000190648"/>
    </source>
</evidence>
<organism evidence="1 2">
    <name type="scientific">Patagioenas fasciata monilis</name>
    <dbReference type="NCBI Taxonomy" id="372326"/>
    <lineage>
        <taxon>Eukaryota</taxon>
        <taxon>Metazoa</taxon>
        <taxon>Chordata</taxon>
        <taxon>Craniata</taxon>
        <taxon>Vertebrata</taxon>
        <taxon>Euteleostomi</taxon>
        <taxon>Archelosauria</taxon>
        <taxon>Archosauria</taxon>
        <taxon>Dinosauria</taxon>
        <taxon>Saurischia</taxon>
        <taxon>Theropoda</taxon>
        <taxon>Coelurosauria</taxon>
        <taxon>Aves</taxon>
        <taxon>Neognathae</taxon>
        <taxon>Neoaves</taxon>
        <taxon>Columbimorphae</taxon>
        <taxon>Columbiformes</taxon>
        <taxon>Columbidae</taxon>
        <taxon>Patagioenas</taxon>
    </lineage>
</organism>
<keyword evidence="2" id="KW-1185">Reference proteome</keyword>